<dbReference type="AlphaFoldDB" id="A0A6J4RKS8"/>
<organism evidence="1">
    <name type="scientific">uncultured Solirubrobacteraceae bacterium</name>
    <dbReference type="NCBI Taxonomy" id="1162706"/>
    <lineage>
        <taxon>Bacteria</taxon>
        <taxon>Bacillati</taxon>
        <taxon>Actinomycetota</taxon>
        <taxon>Thermoleophilia</taxon>
        <taxon>Solirubrobacterales</taxon>
        <taxon>Solirubrobacteraceae</taxon>
        <taxon>environmental samples</taxon>
    </lineage>
</organism>
<proteinExistence type="predicted"/>
<dbReference type="EMBL" id="CADCVQ010000020">
    <property type="protein sequence ID" value="CAA9475824.1"/>
    <property type="molecule type" value="Genomic_DNA"/>
</dbReference>
<sequence>MAGDFAVAACQSDTENNSTTAFGEFKTRGMQFDRACAPNGDGERGLITANKPRHGGELKYRSRSVATISAPPGTVITHFRWVGHMGRDDCRWGVELFADLLSGKQLTIKRERRTKRELRAGRCRQQALFKPAATATRADAAEFNGVATRIVQRVICQGKPTCSSHGKNFIRTLKADWRIADVRAPSVTITPGTPLADGAWVSGEQPLGYDAHDNVGVRTATAVTTSKNASSDERTCAMATKEAFAMPELCPNGAGQITVNTRRSDEGTQQLVVRAQDTAGNLGDSAPVTARIDNYAPPQVPVTVEGGEHWRNRNDYALSWVNPPEGDRAPIVAATYKLCTAADGNCSQAERPGVGIA</sequence>
<feature type="non-terminal residue" evidence="1">
    <location>
        <position position="357"/>
    </location>
</feature>
<accession>A0A6J4RKS8</accession>
<name>A0A6J4RKS8_9ACTN</name>
<evidence type="ECO:0000313" key="1">
    <source>
        <dbReference type="EMBL" id="CAA9475824.1"/>
    </source>
</evidence>
<gene>
    <name evidence="1" type="ORF">AVDCRST_MAG67-414</name>
</gene>
<reference evidence="1" key="1">
    <citation type="submission" date="2020-02" db="EMBL/GenBank/DDBJ databases">
        <authorList>
            <person name="Meier V. D."/>
        </authorList>
    </citation>
    <scope>NUCLEOTIDE SEQUENCE</scope>
    <source>
        <strain evidence="1">AVDCRST_MAG67</strain>
    </source>
</reference>
<protein>
    <submittedName>
        <fullName evidence="1">Uncharacterized protein</fullName>
    </submittedName>
</protein>